<keyword evidence="3" id="KW-0949">S-adenosyl-L-methionine</keyword>
<dbReference type="InterPro" id="IPR042118">
    <property type="entry name" value="QueA_dom1"/>
</dbReference>
<evidence type="ECO:0000256" key="5">
    <source>
        <dbReference type="SAM" id="MobiDB-lite"/>
    </source>
</evidence>
<dbReference type="SUPFAM" id="SSF111337">
    <property type="entry name" value="QueA-like"/>
    <property type="match status" value="1"/>
</dbReference>
<dbReference type="STRING" id="1221500.ABE65_001060"/>
<dbReference type="InterPro" id="IPR036100">
    <property type="entry name" value="QueA_sf"/>
</dbReference>
<evidence type="ECO:0000256" key="2">
    <source>
        <dbReference type="ARBA" id="ARBA00022679"/>
    </source>
</evidence>
<dbReference type="InterPro" id="IPR042119">
    <property type="entry name" value="QueA_dom2"/>
</dbReference>
<proteinExistence type="predicted"/>
<keyword evidence="2 6" id="KW-0808">Transferase</keyword>
<dbReference type="Gene3D" id="3.40.1780.10">
    <property type="entry name" value="QueA-like"/>
    <property type="match status" value="1"/>
</dbReference>
<organism evidence="6 7">
    <name type="scientific">Fictibacillus phosphorivorans</name>
    <dbReference type="NCBI Taxonomy" id="1221500"/>
    <lineage>
        <taxon>Bacteria</taxon>
        <taxon>Bacillati</taxon>
        <taxon>Bacillota</taxon>
        <taxon>Bacilli</taxon>
        <taxon>Bacillales</taxon>
        <taxon>Fictibacillaceae</taxon>
        <taxon>Fictibacillus</taxon>
    </lineage>
</organism>
<gene>
    <name evidence="6" type="ORF">ABE65_001060</name>
</gene>
<dbReference type="EMBL" id="CP015378">
    <property type="protein sequence ID" value="ANC75527.1"/>
    <property type="molecule type" value="Genomic_DNA"/>
</dbReference>
<evidence type="ECO:0000256" key="3">
    <source>
        <dbReference type="ARBA" id="ARBA00022691"/>
    </source>
</evidence>
<evidence type="ECO:0000256" key="4">
    <source>
        <dbReference type="ARBA" id="ARBA00022785"/>
    </source>
</evidence>
<dbReference type="GO" id="GO:0051075">
    <property type="term" value="F:S-adenosylmethionine:tRNA ribosyltransferase-isomerase activity"/>
    <property type="evidence" value="ECO:0007669"/>
    <property type="project" value="TreeGrafter"/>
</dbReference>
<dbReference type="RefSeq" id="WP_066390767.1">
    <property type="nucleotide sequence ID" value="NZ_CP015378.1"/>
</dbReference>
<keyword evidence="7" id="KW-1185">Reference proteome</keyword>
<reference evidence="6 7" key="1">
    <citation type="submission" date="2016-04" db="EMBL/GenBank/DDBJ databases">
        <title>Complete genome sequence of Fictibacillus phosphorivorans G25-29, a strain toxic to nematodes.</title>
        <authorList>
            <person name="Zheng Z."/>
        </authorList>
    </citation>
    <scope>NUCLEOTIDE SEQUENCE [LARGE SCALE GENOMIC DNA]</scope>
    <source>
        <strain evidence="6 7">G25-29</strain>
    </source>
</reference>
<dbReference type="InterPro" id="IPR003699">
    <property type="entry name" value="QueA"/>
</dbReference>
<feature type="region of interest" description="Disordered" evidence="5">
    <location>
        <begin position="1"/>
        <end position="21"/>
    </location>
</feature>
<keyword evidence="4" id="KW-0671">Queuosine biosynthesis</keyword>
<name>A0A160IIL4_9BACL</name>
<dbReference type="Proteomes" id="UP000076623">
    <property type="component" value="Chromosome"/>
</dbReference>
<sequence length="343" mass="39078">METAMKFEVPEELNAKEPPERRGLRRDYVKMMVLDKDTGVTKHTQFYQLDKYLKKGDLLVLNASRTVPAVLKSHKEADGTEVEIRLAHRKNESIWEALPVSGTVKEGDIIRFSPTLTATIIKQSEDTPFVSLAFNLCCSSLFNQIYDLGEPVRYEYIQKPWNLDYYQTVFATIPGSVEMPSAGRAFSWELLFRLQKKGVRIAYITLHTGLSYLLDDKWHKGPDKNFENYHVSKETADLISETKNSGGRVIAVGTTVVRTLETVAQQNGKVQEASGWTNLYITENTKLRVCDGLITGMHEPEASHLQLLSAFLDRSKLYTAYNDAIQKRYLWHEFGDMNLILGE</sequence>
<dbReference type="KEGG" id="fpn:ABE65_001060"/>
<dbReference type="Gene3D" id="2.40.10.240">
    <property type="entry name" value="QueA-like"/>
    <property type="match status" value="1"/>
</dbReference>
<dbReference type="PANTHER" id="PTHR30307:SF0">
    <property type="entry name" value="S-ADENOSYLMETHIONINE:TRNA RIBOSYLTRANSFERASE-ISOMERASE"/>
    <property type="match status" value="1"/>
</dbReference>
<evidence type="ECO:0000313" key="6">
    <source>
        <dbReference type="EMBL" id="ANC75527.1"/>
    </source>
</evidence>
<keyword evidence="1" id="KW-0963">Cytoplasm</keyword>
<dbReference type="PANTHER" id="PTHR30307">
    <property type="entry name" value="S-ADENOSYLMETHIONINE:TRNA RIBOSYLTRANSFERASE-ISOMERASE"/>
    <property type="match status" value="1"/>
</dbReference>
<evidence type="ECO:0000313" key="7">
    <source>
        <dbReference type="Proteomes" id="UP000076623"/>
    </source>
</evidence>
<dbReference type="AlphaFoldDB" id="A0A160IIL4"/>
<evidence type="ECO:0000256" key="1">
    <source>
        <dbReference type="ARBA" id="ARBA00022490"/>
    </source>
</evidence>
<dbReference type="Pfam" id="PF02547">
    <property type="entry name" value="Queuosine_synth"/>
    <property type="match status" value="1"/>
</dbReference>
<protein>
    <submittedName>
        <fullName evidence="6">S-adenosylmethionine tRNA ribosyltransferase</fullName>
    </submittedName>
</protein>
<dbReference type="GO" id="GO:0008616">
    <property type="term" value="P:tRNA queuosine(34) biosynthetic process"/>
    <property type="evidence" value="ECO:0007669"/>
    <property type="project" value="UniProtKB-KW"/>
</dbReference>
<accession>A0A160IIL4</accession>